<dbReference type="Pfam" id="PF00583">
    <property type="entry name" value="Acetyltransf_1"/>
    <property type="match status" value="1"/>
</dbReference>
<keyword evidence="2" id="KW-0689">Ribosomal protein</keyword>
<dbReference type="GeneID" id="87107098"/>
<dbReference type="GO" id="GO:0016747">
    <property type="term" value="F:acyltransferase activity, transferring groups other than amino-acyl groups"/>
    <property type="evidence" value="ECO:0007669"/>
    <property type="project" value="InterPro"/>
</dbReference>
<dbReference type="RefSeq" id="WP_014730957.1">
    <property type="nucleotide sequence ID" value="NC_017934.1"/>
</dbReference>
<protein>
    <submittedName>
        <fullName evidence="2">Acetyltransferase, ribosomal protein N-acetylase</fullName>
    </submittedName>
</protein>
<evidence type="ECO:0000259" key="1">
    <source>
        <dbReference type="PROSITE" id="PS51186"/>
    </source>
</evidence>
<dbReference type="PROSITE" id="PS51186">
    <property type="entry name" value="GNAT"/>
    <property type="match status" value="1"/>
</dbReference>
<dbReference type="InterPro" id="IPR016181">
    <property type="entry name" value="Acyl_CoA_acyltransferase"/>
</dbReference>
<accession>I2F4X8</accession>
<dbReference type="Gene3D" id="3.40.630.30">
    <property type="match status" value="1"/>
</dbReference>
<gene>
    <name evidence="2" type="ORF">Theba_1293</name>
</gene>
<dbReference type="HOGENOM" id="CLU_013985_19_1_0"/>
<dbReference type="PANTHER" id="PTHR43415">
    <property type="entry name" value="SPERMIDINE N(1)-ACETYLTRANSFERASE"/>
    <property type="match status" value="1"/>
</dbReference>
<feature type="domain" description="N-acetyltransferase" evidence="1">
    <location>
        <begin position="13"/>
        <end position="185"/>
    </location>
</feature>
<dbReference type="KEGG" id="mpg:Theba_1293"/>
<evidence type="ECO:0000313" key="2">
    <source>
        <dbReference type="EMBL" id="AFK06981.1"/>
    </source>
</evidence>
<dbReference type="AlphaFoldDB" id="I2F4X8"/>
<dbReference type="STRING" id="660470.Theba_1293"/>
<dbReference type="SUPFAM" id="SSF55729">
    <property type="entry name" value="Acyl-CoA N-acyltransferases (Nat)"/>
    <property type="match status" value="1"/>
</dbReference>
<reference evidence="2 3" key="1">
    <citation type="journal article" date="2012" name="Genome Biol. Evol.">
        <title>Genome Sequence of the Mesophilic Thermotogales Bacterium Mesotoga prima MesG1.Ag.4.2 Reveals the Largest Thermotogales Genome To Date.</title>
        <authorList>
            <person name="Zhaxybayeva O."/>
            <person name="Swithers K.S."/>
            <person name="Foght J."/>
            <person name="Green A.G."/>
            <person name="Bruce D."/>
            <person name="Detter C."/>
            <person name="Han S."/>
            <person name="Teshima H."/>
            <person name="Han J."/>
            <person name="Woyke T."/>
            <person name="Pitluck S."/>
            <person name="Nolan M."/>
            <person name="Ivanova N."/>
            <person name="Pati A."/>
            <person name="Land M.L."/>
            <person name="Dlutek M."/>
            <person name="Doolittle W.F."/>
            <person name="Noll K.M."/>
            <person name="Nesbo C.L."/>
        </authorList>
    </citation>
    <scope>NUCLEOTIDE SEQUENCE [LARGE SCALE GENOMIC DNA]</scope>
    <source>
        <strain evidence="3">mesG1.Ag.4.2</strain>
    </source>
</reference>
<keyword evidence="3" id="KW-1185">Reference proteome</keyword>
<dbReference type="GO" id="GO:0005840">
    <property type="term" value="C:ribosome"/>
    <property type="evidence" value="ECO:0007669"/>
    <property type="project" value="UniProtKB-KW"/>
</dbReference>
<dbReference type="PANTHER" id="PTHR43415:SF3">
    <property type="entry name" value="GNAT-FAMILY ACETYLTRANSFERASE"/>
    <property type="match status" value="1"/>
</dbReference>
<organism evidence="2 3">
    <name type="scientific">Mesotoga prima MesG1.Ag.4.2</name>
    <dbReference type="NCBI Taxonomy" id="660470"/>
    <lineage>
        <taxon>Bacteria</taxon>
        <taxon>Thermotogati</taxon>
        <taxon>Thermotogota</taxon>
        <taxon>Thermotogae</taxon>
        <taxon>Kosmotogales</taxon>
        <taxon>Kosmotogaceae</taxon>
        <taxon>Mesotoga</taxon>
    </lineage>
</organism>
<name>I2F4X8_9BACT</name>
<dbReference type="eggNOG" id="COG0456">
    <property type="taxonomic scope" value="Bacteria"/>
</dbReference>
<proteinExistence type="predicted"/>
<dbReference type="EMBL" id="CP003532">
    <property type="protein sequence ID" value="AFK06981.1"/>
    <property type="molecule type" value="Genomic_DNA"/>
</dbReference>
<dbReference type="Proteomes" id="UP000002881">
    <property type="component" value="Chromosome"/>
</dbReference>
<keyword evidence="2" id="KW-0687">Ribonucleoprotein</keyword>
<evidence type="ECO:0000313" key="3">
    <source>
        <dbReference type="Proteomes" id="UP000002881"/>
    </source>
</evidence>
<keyword evidence="2" id="KW-0808">Transferase</keyword>
<dbReference type="CDD" id="cd04301">
    <property type="entry name" value="NAT_SF"/>
    <property type="match status" value="1"/>
</dbReference>
<sequence>MENYHSESPLREITLRNGDSCFFYRADIGDSERIIEYINSVAVESDYLSFGRGEFTMSSEDERRLISSFKERSNCLMAVAKCDQSIVGLITMQGGSRKRIYHWAEIALSVSMKYWGMGIGRVLIELAVEHAGRNGITRIGLKVRTDNDRAIALYRKMGFEIEGKLKKFMRVNDDYFDFYQMGRDV</sequence>
<dbReference type="InterPro" id="IPR000182">
    <property type="entry name" value="GNAT_dom"/>
</dbReference>